<dbReference type="AlphaFoldDB" id="A0A166I9U4"/>
<reference evidence="2 3" key="1">
    <citation type="journal article" date="2016" name="Mol. Biol. Evol.">
        <title>Comparative Genomics of Early-Diverging Mushroom-Forming Fungi Provides Insights into the Origins of Lignocellulose Decay Capabilities.</title>
        <authorList>
            <person name="Nagy L.G."/>
            <person name="Riley R."/>
            <person name="Tritt A."/>
            <person name="Adam C."/>
            <person name="Daum C."/>
            <person name="Floudas D."/>
            <person name="Sun H."/>
            <person name="Yadav J.S."/>
            <person name="Pangilinan J."/>
            <person name="Larsson K.H."/>
            <person name="Matsuura K."/>
            <person name="Barry K."/>
            <person name="Labutti K."/>
            <person name="Kuo R."/>
            <person name="Ohm R.A."/>
            <person name="Bhattacharya S.S."/>
            <person name="Shirouzu T."/>
            <person name="Yoshinaga Y."/>
            <person name="Martin F.M."/>
            <person name="Grigoriev I.V."/>
            <person name="Hibbett D.S."/>
        </authorList>
    </citation>
    <scope>NUCLEOTIDE SEQUENCE [LARGE SCALE GENOMIC DNA]</scope>
    <source>
        <strain evidence="2 3">HHB10207 ss-3</strain>
    </source>
</reference>
<dbReference type="Proteomes" id="UP000076798">
    <property type="component" value="Unassembled WGS sequence"/>
</dbReference>
<evidence type="ECO:0000313" key="2">
    <source>
        <dbReference type="EMBL" id="KZT43548.1"/>
    </source>
</evidence>
<protein>
    <submittedName>
        <fullName evidence="2">Uncharacterized protein</fullName>
    </submittedName>
</protein>
<evidence type="ECO:0000313" key="3">
    <source>
        <dbReference type="Proteomes" id="UP000076798"/>
    </source>
</evidence>
<feature type="region of interest" description="Disordered" evidence="1">
    <location>
        <begin position="235"/>
        <end position="285"/>
    </location>
</feature>
<dbReference type="EMBL" id="KV428007">
    <property type="protein sequence ID" value="KZT43548.1"/>
    <property type="molecule type" value="Genomic_DNA"/>
</dbReference>
<gene>
    <name evidence="2" type="ORF">SISSUDRAFT_1029717</name>
</gene>
<feature type="compositionally biased region" description="Low complexity" evidence="1">
    <location>
        <begin position="273"/>
        <end position="285"/>
    </location>
</feature>
<feature type="region of interest" description="Disordered" evidence="1">
    <location>
        <begin position="33"/>
        <end position="67"/>
    </location>
</feature>
<feature type="compositionally biased region" description="Polar residues" evidence="1">
    <location>
        <begin position="250"/>
        <end position="269"/>
    </location>
</feature>
<name>A0A166I9U4_9AGAM</name>
<accession>A0A166I9U4</accession>
<feature type="compositionally biased region" description="Basic and acidic residues" evidence="1">
    <location>
        <begin position="34"/>
        <end position="44"/>
    </location>
</feature>
<feature type="region of interest" description="Disordered" evidence="1">
    <location>
        <begin position="87"/>
        <end position="134"/>
    </location>
</feature>
<proteinExistence type="predicted"/>
<keyword evidence="3" id="KW-1185">Reference proteome</keyword>
<organism evidence="2 3">
    <name type="scientific">Sistotremastrum suecicum HHB10207 ss-3</name>
    <dbReference type="NCBI Taxonomy" id="1314776"/>
    <lineage>
        <taxon>Eukaryota</taxon>
        <taxon>Fungi</taxon>
        <taxon>Dikarya</taxon>
        <taxon>Basidiomycota</taxon>
        <taxon>Agaricomycotina</taxon>
        <taxon>Agaricomycetes</taxon>
        <taxon>Sistotremastrales</taxon>
        <taxon>Sistotremastraceae</taxon>
        <taxon>Sistotremastrum</taxon>
    </lineage>
</organism>
<sequence length="310" mass="34620">MFATPARPSLMILCQKLVEPVTHWCTVLRANVSAEKDSRPESPTKRPIRRHTFERSPQNQIDTPMDVNWDGASAGIRVIPIPQANEEAAERRRSYKAASLNQETKSKLQKRKRSGFSSSSQSRRHTDSSALSRRASSVPNLILADEVFVSTDPKPAGSRIIHFISSSLARRPSRSARSLSRDKDGGIVWNMEKLPFIRARPPARTCSQHSDTCKFVRSDSSQTRERSFFDNVSGALMQSSESSQHSRSSKYTYMSASSNPRPSSTTSLSCGHLDTSPTLDSSPTTETSLHAWQKLKRHIKLPKFAHSIRA</sequence>
<evidence type="ECO:0000256" key="1">
    <source>
        <dbReference type="SAM" id="MobiDB-lite"/>
    </source>
</evidence>